<dbReference type="GO" id="GO:0006508">
    <property type="term" value="P:proteolysis"/>
    <property type="evidence" value="ECO:0007669"/>
    <property type="project" value="InterPro"/>
</dbReference>
<protein>
    <recommendedName>
        <fullName evidence="1">Peptidase M17 leucyl aminopeptidase N-terminal domain-containing protein</fullName>
    </recommendedName>
</protein>
<dbReference type="GO" id="GO:0070006">
    <property type="term" value="F:metalloaminopeptidase activity"/>
    <property type="evidence" value="ECO:0007669"/>
    <property type="project" value="InterPro"/>
</dbReference>
<dbReference type="Gene3D" id="3.40.220.10">
    <property type="entry name" value="Leucine Aminopeptidase, subunit E, domain 1"/>
    <property type="match status" value="1"/>
</dbReference>
<organism evidence="2">
    <name type="scientific">marine metagenome</name>
    <dbReference type="NCBI Taxonomy" id="408172"/>
    <lineage>
        <taxon>unclassified sequences</taxon>
        <taxon>metagenomes</taxon>
        <taxon>ecological metagenomes</taxon>
    </lineage>
</organism>
<dbReference type="InterPro" id="IPR043472">
    <property type="entry name" value="Macro_dom-like"/>
</dbReference>
<dbReference type="AlphaFoldDB" id="A0A383DCD5"/>
<evidence type="ECO:0000259" key="1">
    <source>
        <dbReference type="Pfam" id="PF02789"/>
    </source>
</evidence>
<feature type="domain" description="Peptidase M17 leucyl aminopeptidase N-terminal" evidence="1">
    <location>
        <begin position="75"/>
        <end position="131"/>
    </location>
</feature>
<dbReference type="InterPro" id="IPR008283">
    <property type="entry name" value="Peptidase_M17_N"/>
</dbReference>
<accession>A0A383DCD5</accession>
<name>A0A383DCD5_9ZZZZ</name>
<feature type="non-terminal residue" evidence="2">
    <location>
        <position position="167"/>
    </location>
</feature>
<dbReference type="EMBL" id="UINC01216053">
    <property type="protein sequence ID" value="SVE42031.1"/>
    <property type="molecule type" value="Genomic_DNA"/>
</dbReference>
<proteinExistence type="predicted"/>
<dbReference type="Pfam" id="PF02789">
    <property type="entry name" value="Peptidase_M17_N"/>
    <property type="match status" value="1"/>
</dbReference>
<dbReference type="SUPFAM" id="SSF52949">
    <property type="entry name" value="Macro domain-like"/>
    <property type="match status" value="1"/>
</dbReference>
<sequence>MEIRSSVPLSRDVDALVVPWIDDVATSNEWWEEPAKKWLEANRASEDRAGWAVLGREGRPDLFLVQIARGARPIEESVRQAAGRGVRAAREIGLRSVAVRVPHDAELSVWQAVAEGLVLGDWSYDALRDSKGQHAAPEIRVLCTEGEPMQGATDAVKRGQVLAEAQN</sequence>
<gene>
    <name evidence="2" type="ORF">METZ01_LOCUS494885</name>
</gene>
<reference evidence="2" key="1">
    <citation type="submission" date="2018-05" db="EMBL/GenBank/DDBJ databases">
        <authorList>
            <person name="Lanie J.A."/>
            <person name="Ng W.-L."/>
            <person name="Kazmierczak K.M."/>
            <person name="Andrzejewski T.M."/>
            <person name="Davidsen T.M."/>
            <person name="Wayne K.J."/>
            <person name="Tettelin H."/>
            <person name="Glass J.I."/>
            <person name="Rusch D."/>
            <person name="Podicherti R."/>
            <person name="Tsui H.-C.T."/>
            <person name="Winkler M.E."/>
        </authorList>
    </citation>
    <scope>NUCLEOTIDE SEQUENCE</scope>
</reference>
<evidence type="ECO:0000313" key="2">
    <source>
        <dbReference type="EMBL" id="SVE42031.1"/>
    </source>
</evidence>